<sequence length="1513" mass="173966">MKIKRLSSSRPIDPRNYWHLKVPGSVAELKASLDSQGMSYVKSSNKATLTDIHIRNQCGFSDYQKCDIDELRNFCTSRGLLPLPELEGKNKRQRKKLLGQHLQDADDNSTFNRFMDLPPELRVNIYEFYFHDLQAKFKPFDWSPDIPKTQPPITTPSRLVRKESLSVFYDLLTFKFTPRPKLSEIERRFLELAPQSVLDEVCNIQMTRHIIFDYFADDPVTGDQMGRRWGADWTLLISPGNMNLRMTGMLEIKEGDFGVVDELGDDDLDDATKIRADVVMQNRLAAFLEKRDYDGMRFRLVSDDVRNIRELFEDVGGYEWHGGLPSETEWDSDENGNLNKTTHRYSHSPYLHSLRLFRSIKAPHSKPADSLLDRVKNLEIILPTMVEVEQYDASSYFDGEIYWKIPVVNGRMSDHLLALLKELLEDTYSLTYDCGGRNSWCYGLRTSELPDLFMEFYEDPAEMAAIEQEEEDPIYEQGVDLNIATRLNAQPAAPAVRHIHSPFRYLTESSFPNLRLTPPLTPAITIPSPWNQNQIWQRCPPNCKSKLQNYSGKVKTCAHFAPLLEHLFAERFFQRRSHLYTVHGLEALRDISRKAVFARHIKHVELVVVDIDNQDEAFEEDIESRTGVHLAATAEAERRYRAEQMRRQRYDYSLLYQALKAFKQLGVAKDIKVTANLWMHEPPALPINARRIHVEKKMQESRGGVFGVKAFLQSDICAGTIDEAVESLLLALARSHHTIDTLDLGFRSSDVLQDSFLPFHHLEIPEEIDRVWQIFRQLKKSRRGFTENPRGWGENRDAPMRHPSRRTLNKHGWQRRYTRSLNRFFAREIGASNIKRFALTDSHATEADIIALLSRYKHSLEALHFTNIALGSGYEWPPLLRWIHDEFPQLQSFSASDLLVAQNDIPVNIYATWRLPNHHTAFATDLWLAQYSAYFLWALIFLGGGMGRASSRFSRPEDEQRSMAPRFALGMGAERWQDDLFSLQPPQSGFHRLSSFHGNRNHVSGMRTTELGLTEYFLELLPERVRCMWLFLVNFDGSEASLTGMRMDREADDLCRPPLDDLDRLLNQEGIIHRMTQRSLLVAKMWNEMIAYALSFAIHTYNTKDIETAPPRVSLSDTMATLDSLPAEMHVEVASYLDNASIIATRQVCRTLAKNSHDIFVERFFRRRAHVFTPESIAILRQISTSPLARHVRELELIAVHRNRRAGNDGRSIAVKSRLFTQIDSLTLIDGLKLVDIFQNFQRLDACRSIKVSSRNWFRIEPEECGYKETVIKMARSQGIFGMALLLRTLGPHLKKGDLEAQNAGSIFNMVNRDLALSKLEAHSLNFCHNQCETFPEEVYLDQTLCEPAWAHVRSLALGFAYCFGEDEELCQTIGKCSRLERLGLDRLRPGFVGPLAAALLATNISSISLLCMGGTEWQLCENVLIKLLPRLKVLRLEHIWLVEGSWKGVCRLLRKGGLKELTLGPMIHVAERWYFRAEAGHGPYHAEGLHEVDQLLVRLIEHGCHEWRSDDV</sequence>
<evidence type="ECO:0000313" key="3">
    <source>
        <dbReference type="EMBL" id="EME82371.1"/>
    </source>
</evidence>
<accession>M3ACU4</accession>
<organism evidence="3 4">
    <name type="scientific">Pseudocercospora fijiensis (strain CIRAD86)</name>
    <name type="common">Black leaf streak disease fungus</name>
    <name type="synonym">Mycosphaerella fijiensis</name>
    <dbReference type="NCBI Taxonomy" id="383855"/>
    <lineage>
        <taxon>Eukaryota</taxon>
        <taxon>Fungi</taxon>
        <taxon>Dikarya</taxon>
        <taxon>Ascomycota</taxon>
        <taxon>Pezizomycotina</taxon>
        <taxon>Dothideomycetes</taxon>
        <taxon>Dothideomycetidae</taxon>
        <taxon>Mycosphaerellales</taxon>
        <taxon>Mycosphaerellaceae</taxon>
        <taxon>Pseudocercospora</taxon>
    </lineage>
</organism>
<protein>
    <recommendedName>
        <fullName evidence="2">F-box domain-containing protein</fullName>
    </recommendedName>
</protein>
<gene>
    <name evidence="3" type="ORF">MYCFIDRAFT_175908</name>
</gene>
<dbReference type="EMBL" id="KB446559">
    <property type="protein sequence ID" value="EME82371.1"/>
    <property type="molecule type" value="Genomic_DNA"/>
</dbReference>
<evidence type="ECO:0000313" key="4">
    <source>
        <dbReference type="Proteomes" id="UP000016932"/>
    </source>
</evidence>
<name>M3ACU4_PSEFD</name>
<dbReference type="PROSITE" id="PS50181">
    <property type="entry name" value="FBOX"/>
    <property type="match status" value="1"/>
</dbReference>
<evidence type="ECO:0000256" key="1">
    <source>
        <dbReference type="SAM" id="MobiDB-lite"/>
    </source>
</evidence>
<dbReference type="eggNOG" id="ENOG502RHB5">
    <property type="taxonomic scope" value="Eukaryota"/>
</dbReference>
<feature type="domain" description="F-box" evidence="2">
    <location>
        <begin position="1119"/>
        <end position="1168"/>
    </location>
</feature>
<dbReference type="SUPFAM" id="SSF81383">
    <property type="entry name" value="F-box domain"/>
    <property type="match status" value="1"/>
</dbReference>
<keyword evidence="4" id="KW-1185">Reference proteome</keyword>
<evidence type="ECO:0000259" key="2">
    <source>
        <dbReference type="PROSITE" id="PS50181"/>
    </source>
</evidence>
<dbReference type="VEuPathDB" id="FungiDB:MYCFIDRAFT_175908"/>
<dbReference type="HOGENOM" id="CLU_248097_0_0_1"/>
<dbReference type="InterPro" id="IPR001810">
    <property type="entry name" value="F-box_dom"/>
</dbReference>
<proteinExistence type="predicted"/>
<dbReference type="RefSeq" id="XP_007927752.1">
    <property type="nucleotide sequence ID" value="XM_007929561.1"/>
</dbReference>
<dbReference type="InterPro" id="IPR036047">
    <property type="entry name" value="F-box-like_dom_sf"/>
</dbReference>
<dbReference type="GeneID" id="19333464"/>
<reference evidence="3 4" key="1">
    <citation type="journal article" date="2012" name="PLoS Pathog.">
        <title>Diverse lifestyles and strategies of plant pathogenesis encoded in the genomes of eighteen Dothideomycetes fungi.</title>
        <authorList>
            <person name="Ohm R.A."/>
            <person name="Feau N."/>
            <person name="Henrissat B."/>
            <person name="Schoch C.L."/>
            <person name="Horwitz B.A."/>
            <person name="Barry K.W."/>
            <person name="Condon B.J."/>
            <person name="Copeland A.C."/>
            <person name="Dhillon B."/>
            <person name="Glaser F."/>
            <person name="Hesse C.N."/>
            <person name="Kosti I."/>
            <person name="LaButti K."/>
            <person name="Lindquist E.A."/>
            <person name="Lucas S."/>
            <person name="Salamov A.A."/>
            <person name="Bradshaw R.E."/>
            <person name="Ciuffetti L."/>
            <person name="Hamelin R.C."/>
            <person name="Kema G.H.J."/>
            <person name="Lawrence C."/>
            <person name="Scott J.A."/>
            <person name="Spatafora J.W."/>
            <person name="Turgeon B.G."/>
            <person name="de Wit P.J.G.M."/>
            <person name="Zhong S."/>
            <person name="Goodwin S.B."/>
            <person name="Grigoriev I.V."/>
        </authorList>
    </citation>
    <scope>NUCLEOTIDE SEQUENCE [LARGE SCALE GENOMIC DNA]</scope>
    <source>
        <strain evidence="3 4">CIRAD86</strain>
    </source>
</reference>
<feature type="region of interest" description="Disordered" evidence="1">
    <location>
        <begin position="786"/>
        <end position="805"/>
    </location>
</feature>
<dbReference type="OrthoDB" id="3634800at2759"/>
<dbReference type="Proteomes" id="UP000016932">
    <property type="component" value="Unassembled WGS sequence"/>
</dbReference>
<dbReference type="KEGG" id="pfj:MYCFIDRAFT_175908"/>